<protein>
    <recommendedName>
        <fullName evidence="4">Prismalin-14</fullName>
    </recommendedName>
</protein>
<gene>
    <name evidence="2" type="ORF">GZH46_02487</name>
</gene>
<proteinExistence type="predicted"/>
<evidence type="ECO:0000256" key="1">
    <source>
        <dbReference type="SAM" id="SignalP"/>
    </source>
</evidence>
<dbReference type="EMBL" id="JAIFTH010000749">
    <property type="protein sequence ID" value="KAG9509005.1"/>
    <property type="molecule type" value="Genomic_DNA"/>
</dbReference>
<evidence type="ECO:0000313" key="3">
    <source>
        <dbReference type="Proteomes" id="UP000825002"/>
    </source>
</evidence>
<accession>A0ABQ7S6G4</accession>
<dbReference type="Proteomes" id="UP000825002">
    <property type="component" value="Unassembled WGS sequence"/>
</dbReference>
<reference evidence="2 3" key="1">
    <citation type="submission" date="2020-10" db="EMBL/GenBank/DDBJ databases">
        <authorList>
            <person name="Klimov P.B."/>
            <person name="Dyachkov S.M."/>
            <person name="Chetverikov P.E."/>
        </authorList>
    </citation>
    <scope>NUCLEOTIDE SEQUENCE [LARGE SCALE GENOMIC DNA]</scope>
    <source>
        <strain evidence="2">BMOC 18-1129-001#AD2665</strain>
        <tissue evidence="2">Entire mites</tissue>
    </source>
</reference>
<name>A0ABQ7S6G4_9ACAR</name>
<organism evidence="2 3">
    <name type="scientific">Fragariocoptes setiger</name>
    <dbReference type="NCBI Taxonomy" id="1670756"/>
    <lineage>
        <taxon>Eukaryota</taxon>
        <taxon>Metazoa</taxon>
        <taxon>Ecdysozoa</taxon>
        <taxon>Arthropoda</taxon>
        <taxon>Chelicerata</taxon>
        <taxon>Arachnida</taxon>
        <taxon>Acari</taxon>
        <taxon>Acariformes</taxon>
        <taxon>Trombidiformes</taxon>
        <taxon>Prostigmata</taxon>
        <taxon>Eupodina</taxon>
        <taxon>Eriophyoidea</taxon>
        <taxon>Phytoptidae</taxon>
        <taxon>Fragariocoptes</taxon>
    </lineage>
</organism>
<keyword evidence="1" id="KW-0732">Signal</keyword>
<evidence type="ECO:0008006" key="4">
    <source>
        <dbReference type="Google" id="ProtNLM"/>
    </source>
</evidence>
<evidence type="ECO:0000313" key="2">
    <source>
        <dbReference type="EMBL" id="KAG9509005.1"/>
    </source>
</evidence>
<feature type="signal peptide" evidence="1">
    <location>
        <begin position="1"/>
        <end position="24"/>
    </location>
</feature>
<sequence>MKVQQAIIVFVVCIVALCSLSTHAFQEGYPTGDRAIIRVRGARSNYLGLAPENMRIEDQPGRGSYYPRGIYSNRPNYYNSGYGPDLGYGSSYRRPIPRGYDDEYGYPSRNIAVTGAFPIPSRYPRFY</sequence>
<feature type="chain" id="PRO_5046620150" description="Prismalin-14" evidence="1">
    <location>
        <begin position="25"/>
        <end position="127"/>
    </location>
</feature>
<comment type="caution">
    <text evidence="2">The sequence shown here is derived from an EMBL/GenBank/DDBJ whole genome shotgun (WGS) entry which is preliminary data.</text>
</comment>
<keyword evidence="3" id="KW-1185">Reference proteome</keyword>